<evidence type="ECO:0000256" key="1">
    <source>
        <dbReference type="ARBA" id="ARBA00005662"/>
    </source>
</evidence>
<dbReference type="AlphaFoldDB" id="A0A0K8PBH1"/>
<reference evidence="4" key="1">
    <citation type="journal article" date="2015" name="Genome Announc.">
        <title>Draft Genome Sequence of Anaerolineae Strain TC1, a Novel Isolate from a Methanogenic Wastewater Treatment System.</title>
        <authorList>
            <person name="Matsuura N."/>
            <person name="Tourlousse D.M."/>
            <person name="Sun L."/>
            <person name="Toyonaga M."/>
            <person name="Kuroda K."/>
            <person name="Ohashi A."/>
            <person name="Cruz R."/>
            <person name="Yamaguchi T."/>
            <person name="Sekiguchi Y."/>
        </authorList>
    </citation>
    <scope>NUCLEOTIDE SEQUENCE [LARGE SCALE GENOMIC DNA]</scope>
    <source>
        <strain evidence="4">TC1</strain>
    </source>
</reference>
<dbReference type="PANTHER" id="PTHR33393">
    <property type="entry name" value="POLYGLUTAMINE SYNTHESIS ACCESSORY PROTEIN RV0574C-RELATED"/>
    <property type="match status" value="1"/>
</dbReference>
<dbReference type="InterPro" id="IPR029052">
    <property type="entry name" value="Metallo-depent_PP-like"/>
</dbReference>
<dbReference type="STRING" id="1678840.ATC1_1224"/>
<gene>
    <name evidence="4" type="ORF">ATC1_1224</name>
</gene>
<organism evidence="4">
    <name type="scientific">Flexilinea flocculi</name>
    <dbReference type="NCBI Taxonomy" id="1678840"/>
    <lineage>
        <taxon>Bacteria</taxon>
        <taxon>Bacillati</taxon>
        <taxon>Chloroflexota</taxon>
        <taxon>Anaerolineae</taxon>
        <taxon>Anaerolineales</taxon>
        <taxon>Anaerolineaceae</taxon>
        <taxon>Flexilinea</taxon>
    </lineage>
</organism>
<evidence type="ECO:0000313" key="4">
    <source>
        <dbReference type="EMBL" id="GAP39495.1"/>
    </source>
</evidence>
<dbReference type="PANTHER" id="PTHR33393:SF13">
    <property type="entry name" value="PGA BIOSYNTHESIS PROTEIN CAPA"/>
    <property type="match status" value="1"/>
</dbReference>
<feature type="chain" id="PRO_5005513935" evidence="2">
    <location>
        <begin position="26"/>
        <end position="520"/>
    </location>
</feature>
<dbReference type="RefSeq" id="WP_062277967.1">
    <property type="nucleotide sequence ID" value="NZ_DF968180.1"/>
</dbReference>
<keyword evidence="2" id="KW-0732">Signal</keyword>
<feature type="signal peptide" evidence="2">
    <location>
        <begin position="1"/>
        <end position="25"/>
    </location>
</feature>
<dbReference type="Gene3D" id="3.60.21.10">
    <property type="match status" value="1"/>
</dbReference>
<dbReference type="InterPro" id="IPR052169">
    <property type="entry name" value="CW_Biosynth-Accessory"/>
</dbReference>
<evidence type="ECO:0000259" key="3">
    <source>
        <dbReference type="SMART" id="SM00854"/>
    </source>
</evidence>
<dbReference type="Pfam" id="PF09587">
    <property type="entry name" value="PGA_cap"/>
    <property type="match status" value="1"/>
</dbReference>
<proteinExistence type="inferred from homology"/>
<dbReference type="Proteomes" id="UP000053370">
    <property type="component" value="Unassembled WGS sequence"/>
</dbReference>
<dbReference type="InterPro" id="IPR019079">
    <property type="entry name" value="Capsule_synth_CapA"/>
</dbReference>
<evidence type="ECO:0000256" key="2">
    <source>
        <dbReference type="SAM" id="SignalP"/>
    </source>
</evidence>
<sequence length="520" mass="58795">MKLTIKICGLYFLLILALSWSEVSAQSLQTWIDPALPSNGKEMLSSEIRIASDRDTADCRIELASDPNLDPNSVTIRWVYVLAAPYATPIDDISLQAVQKVWHGETDTVISQFVLDEETYHVFSKNWGEADPDTVKVLSKDALLAETWQKDAVWAIIPFEAMDPRWKMIQVDGTSPFDIDFDPERYALSVVWQFRPRNKIRPCAFSLPKSNFDRGKMTSLTLTGTTAMVRQLAYHIEEDGLLYPVKNIAAVLSASDITHVSNEVSFSLDCPPAVPLRREARFCSDPRYIRILEAIGADVIELTGNHVLDWGTEPFLYSLDLYHKKGYQVYGGGLNADEGQKPVFFEHHGNRIAILGCNAIGPENILAGSDTPGAAPCDLEKMKQQITDLKDAGWLVVVTFQHLEWPYYDVTPLQSHDFYEIAETGPAIISGSQAHIPQGMTFVGKTFIHFGLGNLLFDQMSDVERDSFFDRHYFYDGRYIGNVLETIRLENYSQPRFLQADERESFLAMIFDTCSWNRVF</sequence>
<dbReference type="SMART" id="SM00854">
    <property type="entry name" value="PGA_cap"/>
    <property type="match status" value="1"/>
</dbReference>
<feature type="domain" description="Capsule synthesis protein CapA" evidence="3">
    <location>
        <begin position="219"/>
        <end position="459"/>
    </location>
</feature>
<name>A0A0K8PBH1_9CHLR</name>
<dbReference type="SUPFAM" id="SSF56300">
    <property type="entry name" value="Metallo-dependent phosphatases"/>
    <property type="match status" value="1"/>
</dbReference>
<accession>A0A0K8PBH1</accession>
<keyword evidence="5" id="KW-1185">Reference proteome</keyword>
<comment type="similarity">
    <text evidence="1">Belongs to the CapA family.</text>
</comment>
<dbReference type="OrthoDB" id="150244at2"/>
<dbReference type="EMBL" id="DF968180">
    <property type="protein sequence ID" value="GAP39495.1"/>
    <property type="molecule type" value="Genomic_DNA"/>
</dbReference>
<protein>
    <submittedName>
        <fullName evidence="4">Bacterial capsule synthesis protein PGA_cap</fullName>
    </submittedName>
</protein>
<evidence type="ECO:0000313" key="5">
    <source>
        <dbReference type="Proteomes" id="UP000053370"/>
    </source>
</evidence>